<proteinExistence type="predicted"/>
<accession>A0A1G9RPK7</accession>
<sequence>MSKQKNYRNLLEVLMEGEKENRDLQDYICEILPEKASDSKYIEKLYCRVCDIYDAIDMDIDKYWIANNYINMLREVKTF</sequence>
<dbReference type="Proteomes" id="UP000199068">
    <property type="component" value="Unassembled WGS sequence"/>
</dbReference>
<dbReference type="EMBL" id="FNGW01000007">
    <property type="protein sequence ID" value="SDM24990.1"/>
    <property type="molecule type" value="Genomic_DNA"/>
</dbReference>
<name>A0A1G9RPK7_9FIRM</name>
<keyword evidence="2" id="KW-1185">Reference proteome</keyword>
<gene>
    <name evidence="1" type="ORF">SAMN04515677_10781</name>
</gene>
<evidence type="ECO:0000313" key="2">
    <source>
        <dbReference type="Proteomes" id="UP000199068"/>
    </source>
</evidence>
<organism evidence="1 2">
    <name type="scientific">Romboutsia lituseburensis DSM 797</name>
    <dbReference type="NCBI Taxonomy" id="1121325"/>
    <lineage>
        <taxon>Bacteria</taxon>
        <taxon>Bacillati</taxon>
        <taxon>Bacillota</taxon>
        <taxon>Clostridia</taxon>
        <taxon>Peptostreptococcales</taxon>
        <taxon>Peptostreptococcaceae</taxon>
        <taxon>Romboutsia</taxon>
    </lineage>
</organism>
<dbReference type="RefSeq" id="WP_092726877.1">
    <property type="nucleotide sequence ID" value="NZ_FNGW01000007.1"/>
</dbReference>
<protein>
    <submittedName>
        <fullName evidence="1">Uncharacterized protein</fullName>
    </submittedName>
</protein>
<reference evidence="1 2" key="1">
    <citation type="submission" date="2016-10" db="EMBL/GenBank/DDBJ databases">
        <authorList>
            <person name="de Groot N.N."/>
        </authorList>
    </citation>
    <scope>NUCLEOTIDE SEQUENCE [LARGE SCALE GENOMIC DNA]</scope>
    <source>
        <strain evidence="1 2">DSM 797</strain>
    </source>
</reference>
<evidence type="ECO:0000313" key="1">
    <source>
        <dbReference type="EMBL" id="SDM24990.1"/>
    </source>
</evidence>
<dbReference type="AlphaFoldDB" id="A0A1G9RPK7"/>